<dbReference type="SUPFAM" id="SSF102588">
    <property type="entry name" value="LmbE-like"/>
    <property type="match status" value="1"/>
</dbReference>
<dbReference type="InterPro" id="IPR024078">
    <property type="entry name" value="LmbE-like_dom_sf"/>
</dbReference>
<organism evidence="1 2">
    <name type="scientific">Luteitalea pratensis</name>
    <dbReference type="NCBI Taxonomy" id="1855912"/>
    <lineage>
        <taxon>Bacteria</taxon>
        <taxon>Pseudomonadati</taxon>
        <taxon>Acidobacteriota</taxon>
        <taxon>Vicinamibacteria</taxon>
        <taxon>Vicinamibacterales</taxon>
        <taxon>Vicinamibacteraceae</taxon>
        <taxon>Luteitalea</taxon>
    </lineage>
</organism>
<gene>
    <name evidence="1" type="ORF">LuPra_04131</name>
</gene>
<dbReference type="RefSeq" id="WP_110172488.1">
    <property type="nucleotide sequence ID" value="NZ_CP015136.1"/>
</dbReference>
<dbReference type="KEGG" id="abac:LuPra_04131"/>
<dbReference type="Proteomes" id="UP000076079">
    <property type="component" value="Chromosome"/>
</dbReference>
<reference evidence="1 2" key="1">
    <citation type="journal article" date="2016" name="Genome Announc.">
        <title>First Complete Genome Sequence of a Subdivision 6 Acidobacterium Strain.</title>
        <authorList>
            <person name="Huang S."/>
            <person name="Vieira S."/>
            <person name="Bunk B."/>
            <person name="Riedel T."/>
            <person name="Sproer C."/>
            <person name="Overmann J."/>
        </authorList>
    </citation>
    <scope>NUCLEOTIDE SEQUENCE [LARGE SCALE GENOMIC DNA]</scope>
    <source>
        <strain evidence="2">DSM 100886 HEG_-6_39</strain>
    </source>
</reference>
<keyword evidence="2" id="KW-1185">Reference proteome</keyword>
<sequence length="287" mass="31506">MSDGNPYLHYVSSLARLAHDGKQFQLGGFPIPAHPPVASDAPKALIFSPHPDDECIIGGLALRLQREAGYRVVNVAVTQGSNKARQQGRWDELTQACRYLGFDLVQTVPGGLEKINPKTRGADPSHWATCVEVIARIVAEHQPAVVFFPHETDWNSSHIGTYHLLMDALGQQGPTFACHVVETEFWGAMSTPNLMVESSVQDLADMMAALSFHVEEVRRNPYHLLVPAWMQDNVRRGGEVVGGQGGAAPDVLFATIYRLRQWKDDALHHTFDGGRILSAATSPITLL</sequence>
<dbReference type="Gene3D" id="3.40.50.10320">
    <property type="entry name" value="LmbE-like"/>
    <property type="match status" value="1"/>
</dbReference>
<dbReference type="EMBL" id="CP015136">
    <property type="protein sequence ID" value="AMY10888.1"/>
    <property type="molecule type" value="Genomic_DNA"/>
</dbReference>
<dbReference type="STRING" id="1855912.LuPra_04131"/>
<evidence type="ECO:0000313" key="2">
    <source>
        <dbReference type="Proteomes" id="UP000076079"/>
    </source>
</evidence>
<evidence type="ECO:0000313" key="1">
    <source>
        <dbReference type="EMBL" id="AMY10888.1"/>
    </source>
</evidence>
<dbReference type="GO" id="GO:0016811">
    <property type="term" value="F:hydrolase activity, acting on carbon-nitrogen (but not peptide) bonds, in linear amides"/>
    <property type="evidence" value="ECO:0007669"/>
    <property type="project" value="TreeGrafter"/>
</dbReference>
<dbReference type="InterPro" id="IPR003737">
    <property type="entry name" value="GlcNAc_PI_deacetylase-related"/>
</dbReference>
<dbReference type="OrthoDB" id="9790023at2"/>
<protein>
    <submittedName>
        <fullName evidence="1">Bacillithiol biosynthesis deacetylase BshB1</fullName>
    </submittedName>
</protein>
<dbReference type="PANTHER" id="PTHR12993">
    <property type="entry name" value="N-ACETYLGLUCOSAMINYL-PHOSPHATIDYLINOSITOL DE-N-ACETYLASE-RELATED"/>
    <property type="match status" value="1"/>
</dbReference>
<name>A0A143PRX0_LUTPR</name>
<accession>A0A143PRX0</accession>
<dbReference type="PANTHER" id="PTHR12993:SF11">
    <property type="entry name" value="N-ACETYLGLUCOSAMINYL-PHOSPHATIDYLINOSITOL DE-N-ACETYLASE"/>
    <property type="match status" value="1"/>
</dbReference>
<dbReference type="Pfam" id="PF02585">
    <property type="entry name" value="PIG-L"/>
    <property type="match status" value="1"/>
</dbReference>
<reference evidence="2" key="2">
    <citation type="submission" date="2016-04" db="EMBL/GenBank/DDBJ databases">
        <title>First Complete Genome Sequence of a Subdivision 6 Acidobacterium.</title>
        <authorList>
            <person name="Huang S."/>
            <person name="Vieira S."/>
            <person name="Bunk B."/>
            <person name="Riedel T."/>
            <person name="Sproeer C."/>
            <person name="Overmann J."/>
        </authorList>
    </citation>
    <scope>NUCLEOTIDE SEQUENCE [LARGE SCALE GENOMIC DNA]</scope>
    <source>
        <strain evidence="2">DSM 100886 HEG_-6_39</strain>
    </source>
</reference>
<dbReference type="AlphaFoldDB" id="A0A143PRX0"/>
<proteinExistence type="predicted"/>